<feature type="region of interest" description="Disordered" evidence="1">
    <location>
        <begin position="233"/>
        <end position="303"/>
    </location>
</feature>
<accession>A0A645CVY6</accession>
<dbReference type="AlphaFoldDB" id="A0A645CVY6"/>
<feature type="region of interest" description="Disordered" evidence="1">
    <location>
        <begin position="87"/>
        <end position="212"/>
    </location>
</feature>
<reference evidence="2" key="1">
    <citation type="submission" date="2019-08" db="EMBL/GenBank/DDBJ databases">
        <authorList>
            <person name="Kucharzyk K."/>
            <person name="Murdoch R.W."/>
            <person name="Higgins S."/>
            <person name="Loffler F."/>
        </authorList>
    </citation>
    <scope>NUCLEOTIDE SEQUENCE</scope>
</reference>
<evidence type="ECO:0000313" key="2">
    <source>
        <dbReference type="EMBL" id="MPM81043.1"/>
    </source>
</evidence>
<feature type="compositionally biased region" description="Basic and acidic residues" evidence="1">
    <location>
        <begin position="233"/>
        <end position="250"/>
    </location>
</feature>
<dbReference type="EMBL" id="VSSQ01030491">
    <property type="protein sequence ID" value="MPM81043.1"/>
    <property type="molecule type" value="Genomic_DNA"/>
</dbReference>
<gene>
    <name evidence="2" type="ORF">SDC9_128095</name>
</gene>
<proteinExistence type="predicted"/>
<evidence type="ECO:0000256" key="1">
    <source>
        <dbReference type="SAM" id="MobiDB-lite"/>
    </source>
</evidence>
<comment type="caution">
    <text evidence="2">The sequence shown here is derived from an EMBL/GenBank/DDBJ whole genome shotgun (WGS) entry which is preliminary data.</text>
</comment>
<protein>
    <submittedName>
        <fullName evidence="2">Uncharacterized protein</fullName>
    </submittedName>
</protein>
<feature type="compositionally biased region" description="Basic and acidic residues" evidence="1">
    <location>
        <begin position="349"/>
        <end position="371"/>
    </location>
</feature>
<organism evidence="2">
    <name type="scientific">bioreactor metagenome</name>
    <dbReference type="NCBI Taxonomy" id="1076179"/>
    <lineage>
        <taxon>unclassified sequences</taxon>
        <taxon>metagenomes</taxon>
        <taxon>ecological metagenomes</taxon>
    </lineage>
</organism>
<name>A0A645CVY6_9ZZZZ</name>
<feature type="compositionally biased region" description="Basic and acidic residues" evidence="1">
    <location>
        <begin position="153"/>
        <end position="193"/>
    </location>
</feature>
<sequence>MWLSPSHEIKIVSTRLKSVWKSTIAMDGTERRTSELSTGPLPRSTAPRRIRMRFAFLSNFIVRHDSFRVWRRIRLRSPPSCRELSLGKFPFASGIDGPGDGEGEDVRGGESGPGAVHAEKRRECQRERRVEQQRPEHREEKGEPRAADALVVCRDHRLGAGEGYPRRDTDHAGHAAREQRPVVREDSQHLAREDEQEDGAGEADGGRGDVRERHAAQYAAVVFGAVVVTDERQQTVSHAEHRHNNEREQALYESGGGDADRAAGVGEYPVEHGPRYGDAHLPHEGGGPDGEDPREQRRGYPAQALRLYRDGAFAAEIIVQQPGKRAHLRDDGGPGRARQPPFEDEDEERVQRDVDARGDRHARPQAVKHSE</sequence>
<feature type="compositionally biased region" description="Basic and acidic residues" evidence="1">
    <location>
        <begin position="117"/>
        <end position="146"/>
    </location>
</feature>
<feature type="region of interest" description="Disordered" evidence="1">
    <location>
        <begin position="320"/>
        <end position="371"/>
    </location>
</feature>
<feature type="compositionally biased region" description="Basic and acidic residues" evidence="1">
    <location>
        <begin position="269"/>
        <end position="283"/>
    </location>
</feature>